<evidence type="ECO:0000313" key="3">
    <source>
        <dbReference type="Proteomes" id="UP001243420"/>
    </source>
</evidence>
<reference evidence="2 3" key="1">
    <citation type="submission" date="2023-04" db="EMBL/GenBank/DDBJ databases">
        <title>Jannaschia ovalis sp. nov., a marine bacterium isolated from sea tidal flat.</title>
        <authorList>
            <person name="Kwon D.Y."/>
            <person name="Kim J.-J."/>
        </authorList>
    </citation>
    <scope>NUCLEOTIDE SEQUENCE [LARGE SCALE GENOMIC DNA]</scope>
    <source>
        <strain evidence="2 3">GRR-S6-38</strain>
    </source>
</reference>
<name>A0ABY8LDG4_9RHOB</name>
<feature type="transmembrane region" description="Helical" evidence="1">
    <location>
        <begin position="331"/>
        <end position="350"/>
    </location>
</feature>
<feature type="transmembrane region" description="Helical" evidence="1">
    <location>
        <begin position="106"/>
        <end position="126"/>
    </location>
</feature>
<feature type="transmembrane region" description="Helical" evidence="1">
    <location>
        <begin position="71"/>
        <end position="100"/>
    </location>
</feature>
<protein>
    <submittedName>
        <fullName evidence="2">DUF898 family protein</fullName>
    </submittedName>
</protein>
<dbReference type="InterPro" id="IPR010295">
    <property type="entry name" value="DUF898"/>
</dbReference>
<feature type="transmembrane region" description="Helical" evidence="1">
    <location>
        <begin position="234"/>
        <end position="254"/>
    </location>
</feature>
<keyword evidence="3" id="KW-1185">Reference proteome</keyword>
<feature type="transmembrane region" description="Helical" evidence="1">
    <location>
        <begin position="290"/>
        <end position="319"/>
    </location>
</feature>
<organism evidence="2 3">
    <name type="scientific">Jannaschia ovalis</name>
    <dbReference type="NCBI Taxonomy" id="3038773"/>
    <lineage>
        <taxon>Bacteria</taxon>
        <taxon>Pseudomonadati</taxon>
        <taxon>Pseudomonadota</taxon>
        <taxon>Alphaproteobacteria</taxon>
        <taxon>Rhodobacterales</taxon>
        <taxon>Roseobacteraceae</taxon>
        <taxon>Jannaschia</taxon>
    </lineage>
</organism>
<accession>A0ABY8LDG4</accession>
<feature type="transmembrane region" description="Helical" evidence="1">
    <location>
        <begin position="202"/>
        <end position="222"/>
    </location>
</feature>
<proteinExistence type="predicted"/>
<dbReference type="EMBL" id="CP122537">
    <property type="protein sequence ID" value="WGH79186.1"/>
    <property type="molecule type" value="Genomic_DNA"/>
</dbReference>
<feature type="transmembrane region" description="Helical" evidence="1">
    <location>
        <begin position="20"/>
        <end position="41"/>
    </location>
</feature>
<dbReference type="Proteomes" id="UP001243420">
    <property type="component" value="Chromosome"/>
</dbReference>
<evidence type="ECO:0000256" key="1">
    <source>
        <dbReference type="SAM" id="Phobius"/>
    </source>
</evidence>
<keyword evidence="1" id="KW-1133">Transmembrane helix</keyword>
<keyword evidence="1" id="KW-0472">Membrane</keyword>
<evidence type="ECO:0000313" key="2">
    <source>
        <dbReference type="EMBL" id="WGH79186.1"/>
    </source>
</evidence>
<sequence>MAAAGLDTLDADLAGSRAALLALTLKTTLLSVATLGLYSFWARTRVRRWLWSALRVGGTPFEYLGKPLEKLMGFVIAAAIVATYLGVVVMLLVFAAITLFQTPGPGIAAAFAMVLPVYWFAQYRGLRYLLNHTRWRGLSFGMEPCAWGYTWRAILWTALTVVTLGAALPWRTHALWRFRAARTRYGDAAFRLEGEARPLVRLWLPIWATGWAVAATAAIWGAQASGGWQDPEANARALGLITLICAPILVLLWVRWRVRAFAMLAGAMRYGEGAALSVAPRVGRVIRIHLLGWIVVGTLLVAILLGLGIALGVLAVGGLEALPRSGDLATVSPYVVAVIGLLAYLTLFLLRGALRTAFVTYPLIRHVGETLVVSNATEVVSTKAGRSRHMADADGFANLFDMGAGI</sequence>
<dbReference type="Pfam" id="PF05987">
    <property type="entry name" value="DUF898"/>
    <property type="match status" value="1"/>
</dbReference>
<dbReference type="RefSeq" id="WP_279965968.1">
    <property type="nucleotide sequence ID" value="NZ_CP122537.1"/>
</dbReference>
<gene>
    <name evidence="2" type="ORF">P8627_02675</name>
</gene>
<keyword evidence="1" id="KW-0812">Transmembrane</keyword>